<sequence length="35" mass="4062">MYKVFPLVITCMKLTNGNELLKKNTIEVVSYLVRC</sequence>
<reference evidence="1" key="2">
    <citation type="journal article" date="2015" name="Data Brief">
        <title>Shoot transcriptome of the giant reed, Arundo donax.</title>
        <authorList>
            <person name="Barrero R.A."/>
            <person name="Guerrero F.D."/>
            <person name="Moolhuijzen P."/>
            <person name="Goolsby J.A."/>
            <person name="Tidwell J."/>
            <person name="Bellgard S.E."/>
            <person name="Bellgard M.I."/>
        </authorList>
    </citation>
    <scope>NUCLEOTIDE SEQUENCE</scope>
    <source>
        <tissue evidence="1">Shoot tissue taken approximately 20 cm above the soil surface</tissue>
    </source>
</reference>
<protein>
    <submittedName>
        <fullName evidence="1">Uncharacterized protein</fullName>
    </submittedName>
</protein>
<dbReference type="EMBL" id="GBRH01179362">
    <property type="protein sequence ID" value="JAE18534.1"/>
    <property type="molecule type" value="Transcribed_RNA"/>
</dbReference>
<proteinExistence type="predicted"/>
<name>A0A0A9G4X6_ARUDO</name>
<organism evidence="1">
    <name type="scientific">Arundo donax</name>
    <name type="common">Giant reed</name>
    <name type="synonym">Donax arundinaceus</name>
    <dbReference type="NCBI Taxonomy" id="35708"/>
    <lineage>
        <taxon>Eukaryota</taxon>
        <taxon>Viridiplantae</taxon>
        <taxon>Streptophyta</taxon>
        <taxon>Embryophyta</taxon>
        <taxon>Tracheophyta</taxon>
        <taxon>Spermatophyta</taxon>
        <taxon>Magnoliopsida</taxon>
        <taxon>Liliopsida</taxon>
        <taxon>Poales</taxon>
        <taxon>Poaceae</taxon>
        <taxon>PACMAD clade</taxon>
        <taxon>Arundinoideae</taxon>
        <taxon>Arundineae</taxon>
        <taxon>Arundo</taxon>
    </lineage>
</organism>
<accession>A0A0A9G4X6</accession>
<dbReference type="AlphaFoldDB" id="A0A0A9G4X6"/>
<reference evidence="1" key="1">
    <citation type="submission" date="2014-09" db="EMBL/GenBank/DDBJ databases">
        <authorList>
            <person name="Magalhaes I.L.F."/>
            <person name="Oliveira U."/>
            <person name="Santos F.R."/>
            <person name="Vidigal T.H.D.A."/>
            <person name="Brescovit A.D."/>
            <person name="Santos A.J."/>
        </authorList>
    </citation>
    <scope>NUCLEOTIDE SEQUENCE</scope>
    <source>
        <tissue evidence="1">Shoot tissue taken approximately 20 cm above the soil surface</tissue>
    </source>
</reference>
<evidence type="ECO:0000313" key="1">
    <source>
        <dbReference type="EMBL" id="JAE18534.1"/>
    </source>
</evidence>